<dbReference type="SMART" id="SM00226">
    <property type="entry name" value="LMWPc"/>
    <property type="match status" value="1"/>
</dbReference>
<dbReference type="SUPFAM" id="SSF52788">
    <property type="entry name" value="Phosphotyrosine protein phosphatases I"/>
    <property type="match status" value="1"/>
</dbReference>
<accession>V4NYH4</accession>
<dbReference type="InterPro" id="IPR036196">
    <property type="entry name" value="Ptyr_pPase_sf"/>
</dbReference>
<dbReference type="Proteomes" id="UP000017837">
    <property type="component" value="Unassembled WGS sequence"/>
</dbReference>
<dbReference type="Pfam" id="PF01451">
    <property type="entry name" value="LMWPc"/>
    <property type="match status" value="1"/>
</dbReference>
<gene>
    <name evidence="3" type="ORF">ABENE_22490</name>
</gene>
<dbReference type="eggNOG" id="COG0394">
    <property type="taxonomic scope" value="Bacteria"/>
</dbReference>
<dbReference type="PANTHER" id="PTHR43428:SF1">
    <property type="entry name" value="ARSENATE REDUCTASE"/>
    <property type="match status" value="1"/>
</dbReference>
<evidence type="ECO:0000313" key="3">
    <source>
        <dbReference type="EMBL" id="ESQ80019.1"/>
    </source>
</evidence>
<organism evidence="3 4">
    <name type="scientific">Asticcacaulis benevestitus DSM 16100 = ATCC BAA-896</name>
    <dbReference type="NCBI Taxonomy" id="1121022"/>
    <lineage>
        <taxon>Bacteria</taxon>
        <taxon>Pseudomonadati</taxon>
        <taxon>Pseudomonadota</taxon>
        <taxon>Alphaproteobacteria</taxon>
        <taxon>Caulobacterales</taxon>
        <taxon>Caulobacteraceae</taxon>
        <taxon>Asticcacaulis</taxon>
    </lineage>
</organism>
<comment type="caution">
    <text evidence="3">The sequence shown here is derived from an EMBL/GenBank/DDBJ whole genome shotgun (WGS) entry which is preliminary data.</text>
</comment>
<reference evidence="3 4" key="1">
    <citation type="journal article" date="2014" name="Nature">
        <title>Sequential evolution of bacterial morphology by co-option of a developmental regulator.</title>
        <authorList>
            <person name="Jiang C."/>
            <person name="Brown P.J."/>
            <person name="Ducret A."/>
            <person name="Brun Y.V."/>
        </authorList>
    </citation>
    <scope>NUCLEOTIDE SEQUENCE [LARGE SCALE GENOMIC DNA]</scope>
    <source>
        <strain evidence="3 4">DSM 16100</strain>
    </source>
</reference>
<dbReference type="Gene3D" id="3.40.50.2300">
    <property type="match status" value="1"/>
</dbReference>
<dbReference type="InterPro" id="IPR023485">
    <property type="entry name" value="Ptyr_pPase"/>
</dbReference>
<keyword evidence="4" id="KW-1185">Reference proteome</keyword>
<dbReference type="EMBL" id="AWGB01000100">
    <property type="protein sequence ID" value="ESQ80019.1"/>
    <property type="molecule type" value="Genomic_DNA"/>
</dbReference>
<dbReference type="PATRIC" id="fig|1121022.4.peg.4605"/>
<dbReference type="RefSeq" id="WP_018080341.1">
    <property type="nucleotide sequence ID" value="NZ_AQWM01000002.1"/>
</dbReference>
<evidence type="ECO:0000313" key="4">
    <source>
        <dbReference type="Proteomes" id="UP000017837"/>
    </source>
</evidence>
<protein>
    <recommendedName>
        <fullName evidence="2">Phosphotyrosine protein phosphatase I domain-containing protein</fullName>
    </recommendedName>
</protein>
<keyword evidence="1" id="KW-0059">Arsenical resistance</keyword>
<name>V4NYH4_9CAUL</name>
<evidence type="ECO:0000259" key="2">
    <source>
        <dbReference type="SMART" id="SM00226"/>
    </source>
</evidence>
<feature type="domain" description="Phosphotyrosine protein phosphatase I" evidence="2">
    <location>
        <begin position="8"/>
        <end position="151"/>
    </location>
</feature>
<dbReference type="STRING" id="1121022.GCA_000376105_00669"/>
<dbReference type="GO" id="GO:0046685">
    <property type="term" value="P:response to arsenic-containing substance"/>
    <property type="evidence" value="ECO:0007669"/>
    <property type="project" value="UniProtKB-KW"/>
</dbReference>
<evidence type="ECO:0000256" key="1">
    <source>
        <dbReference type="ARBA" id="ARBA00022849"/>
    </source>
</evidence>
<dbReference type="AlphaFoldDB" id="V4NYH4"/>
<dbReference type="OrthoDB" id="9793058at2"/>
<sequence length="177" mass="19314">MTTGFRTFNVLFLSAHNAARSILAEALLNRLGAGRFEARSAGFDPAPDISPYALALLSKINYQADRLSAKAMPAVIGAEDPGYDFVIRLSPDRRTRQDGQRRMPQFLGQPVMIDWHMPDPSDMMGSSGAIAAAYSDIFNHLAARLDAMANLPIEMLESAGITQRLERMGGEALRFAA</sequence>
<dbReference type="PANTHER" id="PTHR43428">
    <property type="entry name" value="ARSENATE REDUCTASE"/>
    <property type="match status" value="1"/>
</dbReference>
<proteinExistence type="predicted"/>